<name>A0ABX1MUK2_9RHOO</name>
<organism evidence="1 2">
    <name type="scientific">Aromatoleum petrolei</name>
    <dbReference type="NCBI Taxonomy" id="76116"/>
    <lineage>
        <taxon>Bacteria</taxon>
        <taxon>Pseudomonadati</taxon>
        <taxon>Pseudomonadota</taxon>
        <taxon>Betaproteobacteria</taxon>
        <taxon>Rhodocyclales</taxon>
        <taxon>Rhodocyclaceae</taxon>
        <taxon>Aromatoleum</taxon>
    </lineage>
</organism>
<accession>A0ABX1MUK2</accession>
<dbReference type="Proteomes" id="UP000652074">
    <property type="component" value="Unassembled WGS sequence"/>
</dbReference>
<evidence type="ECO:0000313" key="1">
    <source>
        <dbReference type="EMBL" id="NMF90015.1"/>
    </source>
</evidence>
<reference evidence="1 2" key="1">
    <citation type="submission" date="2019-12" db="EMBL/GenBank/DDBJ databases">
        <title>Comparative genomics gives insights into the taxonomy of the Azoarcus-Aromatoleum group and reveals separate origins of nif in the plant-associated Azoarcus and non-plant-associated Aromatoleum sub-groups.</title>
        <authorList>
            <person name="Lafos M."/>
            <person name="Maluk M."/>
            <person name="Batista M."/>
            <person name="Junghare M."/>
            <person name="Carmona M."/>
            <person name="Faoro H."/>
            <person name="Cruz L.M."/>
            <person name="Battistoni F."/>
            <person name="De Souza E."/>
            <person name="Pedrosa F."/>
            <person name="Chen W.-M."/>
            <person name="Poole P.S."/>
            <person name="Dixon R.A."/>
            <person name="James E.K."/>
        </authorList>
    </citation>
    <scope>NUCLEOTIDE SEQUENCE [LARGE SCALE GENOMIC DNA]</scope>
    <source>
        <strain evidence="1 2">ToN1</strain>
    </source>
</reference>
<protein>
    <submittedName>
        <fullName evidence="1">Uncharacterized protein</fullName>
    </submittedName>
</protein>
<comment type="caution">
    <text evidence="1">The sequence shown here is derived from an EMBL/GenBank/DDBJ whole genome shotgun (WGS) entry which is preliminary data.</text>
</comment>
<sequence>MSGFEHFERDAFELEREILKRGLLLKLDWDDAAIMRKLAREALEGGPDHTQALLADPDARLRARGELFALGVLMLRVMEESADTGVHTHGGPAWKAFGRALILEAQAEGKPVDSRAQLNGDSSA</sequence>
<evidence type="ECO:0000313" key="2">
    <source>
        <dbReference type="Proteomes" id="UP000652074"/>
    </source>
</evidence>
<proteinExistence type="predicted"/>
<dbReference type="EMBL" id="WTVR01000033">
    <property type="protein sequence ID" value="NMF90015.1"/>
    <property type="molecule type" value="Genomic_DNA"/>
</dbReference>
<dbReference type="RefSeq" id="WP_169207370.1">
    <property type="nucleotide sequence ID" value="NZ_CP059560.1"/>
</dbReference>
<gene>
    <name evidence="1" type="ORF">GPA26_16230</name>
</gene>
<keyword evidence="2" id="KW-1185">Reference proteome</keyword>